<dbReference type="InterPro" id="IPR036510">
    <property type="entry name" value="Ribosomal_bS20_sf"/>
</dbReference>
<evidence type="ECO:0000313" key="11">
    <source>
        <dbReference type="Proteomes" id="UP000243633"/>
    </source>
</evidence>
<evidence type="ECO:0000256" key="2">
    <source>
        <dbReference type="ARBA" id="ARBA00007634"/>
    </source>
</evidence>
<dbReference type="GO" id="GO:0006412">
    <property type="term" value="P:translation"/>
    <property type="evidence" value="ECO:0007669"/>
    <property type="project" value="UniProtKB-UniRule"/>
</dbReference>
<dbReference type="GO" id="GO:0003735">
    <property type="term" value="F:structural constituent of ribosome"/>
    <property type="evidence" value="ECO:0007669"/>
    <property type="project" value="InterPro"/>
</dbReference>
<evidence type="ECO:0000256" key="6">
    <source>
        <dbReference type="ARBA" id="ARBA00023274"/>
    </source>
</evidence>
<organism evidence="10 11">
    <name type="scientific">Buchnera aphidicola subsp. Tuberolachnus salignus</name>
    <dbReference type="NCBI Taxonomy" id="98804"/>
    <lineage>
        <taxon>Bacteria</taxon>
        <taxon>Pseudomonadati</taxon>
        <taxon>Pseudomonadota</taxon>
        <taxon>Gammaproteobacteria</taxon>
        <taxon>Enterobacterales</taxon>
        <taxon>Erwiniaceae</taxon>
        <taxon>Buchnera</taxon>
    </lineage>
</organism>
<feature type="region of interest" description="Disordered" evidence="9">
    <location>
        <begin position="1"/>
        <end position="21"/>
    </location>
</feature>
<dbReference type="SUPFAM" id="SSF46992">
    <property type="entry name" value="Ribosomal protein S20"/>
    <property type="match status" value="1"/>
</dbReference>
<evidence type="ECO:0000256" key="9">
    <source>
        <dbReference type="SAM" id="MobiDB-lite"/>
    </source>
</evidence>
<dbReference type="OrthoDB" id="9807974at2"/>
<dbReference type="Proteomes" id="UP000243633">
    <property type="component" value="Chromosome 1"/>
</dbReference>
<feature type="compositionally biased region" description="Basic residues" evidence="9">
    <location>
        <begin position="1"/>
        <end position="11"/>
    </location>
</feature>
<evidence type="ECO:0000256" key="8">
    <source>
        <dbReference type="HAMAP-Rule" id="MF_00500"/>
    </source>
</evidence>
<accession>A0A160SX94</accession>
<evidence type="ECO:0000256" key="3">
    <source>
        <dbReference type="ARBA" id="ARBA00022730"/>
    </source>
</evidence>
<dbReference type="FunFam" id="1.20.58.110:FF:000001">
    <property type="entry name" value="30S ribosomal protein S20"/>
    <property type="match status" value="1"/>
</dbReference>
<dbReference type="PANTHER" id="PTHR33398">
    <property type="entry name" value="30S RIBOSOMAL PROTEIN S20"/>
    <property type="match status" value="1"/>
</dbReference>
<gene>
    <name evidence="8 10" type="primary">rpsT</name>
    <name evidence="10" type="ORF">BTSPAZIEG_0104</name>
</gene>
<dbReference type="PATRIC" id="fig|98804.3.peg.95"/>
<evidence type="ECO:0000256" key="1">
    <source>
        <dbReference type="ARBA" id="ARBA00003134"/>
    </source>
</evidence>
<comment type="similarity">
    <text evidence="2 8">Belongs to the bacterial ribosomal protein bS20 family.</text>
</comment>
<dbReference type="NCBIfam" id="TIGR00029">
    <property type="entry name" value="S20"/>
    <property type="match status" value="1"/>
</dbReference>
<dbReference type="EMBL" id="LN890285">
    <property type="protein sequence ID" value="CUR53085.1"/>
    <property type="molecule type" value="Genomic_DNA"/>
</dbReference>
<dbReference type="RefSeq" id="WP_075472416.1">
    <property type="nucleotide sequence ID" value="NZ_CP135003.1"/>
</dbReference>
<evidence type="ECO:0000256" key="5">
    <source>
        <dbReference type="ARBA" id="ARBA00022980"/>
    </source>
</evidence>
<keyword evidence="4 8" id="KW-0694">RNA-binding</keyword>
<dbReference type="HAMAP" id="MF_00500">
    <property type="entry name" value="Ribosomal_bS20"/>
    <property type="match status" value="1"/>
</dbReference>
<keyword evidence="5 8" id="KW-0689">Ribosomal protein</keyword>
<evidence type="ECO:0000256" key="7">
    <source>
        <dbReference type="ARBA" id="ARBA00035136"/>
    </source>
</evidence>
<dbReference type="InterPro" id="IPR002583">
    <property type="entry name" value="Ribosomal_bS20"/>
</dbReference>
<reference evidence="11" key="1">
    <citation type="submission" date="2015-10" db="EMBL/GenBank/DDBJ databases">
        <authorList>
            <person name="Manzano-Marin A."/>
            <person name="Manzano-Marin A."/>
        </authorList>
    </citation>
    <scope>NUCLEOTIDE SEQUENCE [LARGE SCALE GENOMIC DNA]</scope>
    <source>
        <strain evidence="11">BTs</strain>
    </source>
</reference>
<dbReference type="Gene3D" id="1.20.58.110">
    <property type="entry name" value="Ribosomal protein S20"/>
    <property type="match status" value="1"/>
</dbReference>
<dbReference type="PANTHER" id="PTHR33398:SF1">
    <property type="entry name" value="SMALL RIBOSOMAL SUBUNIT PROTEIN BS20C"/>
    <property type="match status" value="1"/>
</dbReference>
<name>A0A160SX94_BUCTT</name>
<keyword evidence="11" id="KW-1185">Reference proteome</keyword>
<protein>
    <recommendedName>
        <fullName evidence="7 8">Small ribosomal subunit protein bS20</fullName>
    </recommendedName>
</protein>
<dbReference type="STRING" id="98804.BTSPAZIEG_0104"/>
<dbReference type="GO" id="GO:0070181">
    <property type="term" value="F:small ribosomal subunit rRNA binding"/>
    <property type="evidence" value="ECO:0007669"/>
    <property type="project" value="TreeGrafter"/>
</dbReference>
<keyword evidence="6 8" id="KW-0687">Ribonucleoprotein</keyword>
<dbReference type="Pfam" id="PF01649">
    <property type="entry name" value="Ribosomal_S20p"/>
    <property type="match status" value="1"/>
</dbReference>
<evidence type="ECO:0000313" key="10">
    <source>
        <dbReference type="EMBL" id="CUR53085.1"/>
    </source>
</evidence>
<dbReference type="AlphaFoldDB" id="A0A160SX94"/>
<dbReference type="GO" id="GO:0005829">
    <property type="term" value="C:cytosol"/>
    <property type="evidence" value="ECO:0007669"/>
    <property type="project" value="TreeGrafter"/>
</dbReference>
<proteinExistence type="inferred from homology"/>
<evidence type="ECO:0000256" key="4">
    <source>
        <dbReference type="ARBA" id="ARBA00022884"/>
    </source>
</evidence>
<comment type="function">
    <text evidence="1 8">Binds directly to 16S ribosomal RNA.</text>
</comment>
<keyword evidence="3 8" id="KW-0699">rRNA-binding</keyword>
<sequence>MANIKSSKKRAISSERQRKLNVSKKSRVKTFIKKVLISIKKVDLKEAKKNFIIMQSILDKSVSKKIFHKNKAARYKSNLSFKIKNLKHFK</sequence>
<dbReference type="GO" id="GO:0015935">
    <property type="term" value="C:small ribosomal subunit"/>
    <property type="evidence" value="ECO:0007669"/>
    <property type="project" value="TreeGrafter"/>
</dbReference>